<comment type="caution">
    <text evidence="1">The sequence shown here is derived from an EMBL/GenBank/DDBJ whole genome shotgun (WGS) entry which is preliminary data.</text>
</comment>
<name>A0ABU3U6X8_9FLAO</name>
<organism evidence="1 2">
    <name type="scientific">Gilvirhabdus luticola</name>
    <dbReference type="NCBI Taxonomy" id="3079858"/>
    <lineage>
        <taxon>Bacteria</taxon>
        <taxon>Pseudomonadati</taxon>
        <taxon>Bacteroidota</taxon>
        <taxon>Flavobacteriia</taxon>
        <taxon>Flavobacteriales</taxon>
        <taxon>Flavobacteriaceae</taxon>
        <taxon>Gilvirhabdus</taxon>
    </lineage>
</organism>
<dbReference type="Pfam" id="PF13385">
    <property type="entry name" value="Laminin_G_3"/>
    <property type="match status" value="3"/>
</dbReference>
<sequence length="790" mass="85249">MKNILKYTIGIFALLIVSCNDGIDPITAVDPGPDQGAPEVTILKPLEGSTIQVFEDVTSLDVKFEVVDDIEISSISVQLDGNQLRNYSSFTDYRIALEEFTYNNLVDGDHVLAVIATDLEGNSTTAEVNFSKQPPYTPLFDGEILYMPFDGDYRDLIGFSIADEVGTPGFAGTSYAGTNAYKGATDAYLTFPSGGLLNNEFTAAFWYKASGDPDRAGILVAGDDASDRQQGFRLFREGSGTEQRIKLNVGTGVGESWNDGGVIDVTADEWVHVTMTISQTESKIYFNGIEMNSSTLAAPIDWTGVGPLTIGAGGETFSYWNHLSDNSAFDELRIFDKALSQAEIQIMINSFNPYIPQYDGESFYMPFDSGYINLVGGTAASEVGAPSITMDSYVGDGAYMGATDSYLTHPIGNLASSQFSATMWYKVDSSPDRSGILVVGDDETDRLQGFRLFREGNATEQRIKLNVGTGAGESWNDGDVIDVTAGEWVHIAMTISDSENKIYFNGVEVRTSAMSAPIDWTGCEFFTIGSGGDTFSYWGHLSDNSKLDDLRFFNKALSPEEVAAIVGGDFVPPYHGATLYSPFDGTFIDKVTNTNATEVGTPGFAGESVVGSDAFLGAADSYVSFPIANVFSNEFSGAFWYKVNGDPDRSGILTVAPPRVDDADVRSSGFRLFREGSATEQRIKLQVGAGGGDVWNDGDVIDVTAGEWVHIAFTVSDTTTQLYFNGVAVDNSGDMTGKAMSWDGCTDVTIGSGAPNFIGWGHLSDSSIIDELYLFDRVITVEEIQTIMSE</sequence>
<dbReference type="RefSeq" id="WP_316661806.1">
    <property type="nucleotide sequence ID" value="NZ_JAWHTF010000002.1"/>
</dbReference>
<dbReference type="Gene3D" id="2.60.40.10">
    <property type="entry name" value="Immunoglobulins"/>
    <property type="match status" value="1"/>
</dbReference>
<reference evidence="1 2" key="1">
    <citation type="submission" date="2023-10" db="EMBL/GenBank/DDBJ databases">
        <title>Marimonas sp. nov. isolated from tidal mud flat.</title>
        <authorList>
            <person name="Jaincy N.J."/>
            <person name="Srinivasan S."/>
            <person name="Lee S.-S."/>
        </authorList>
    </citation>
    <scope>NUCLEOTIDE SEQUENCE [LARGE SCALE GENOMIC DNA]</scope>
    <source>
        <strain evidence="1 2">MJ-SS3</strain>
    </source>
</reference>
<dbReference type="Gene3D" id="2.60.120.200">
    <property type="match status" value="3"/>
</dbReference>
<dbReference type="SUPFAM" id="SSF49899">
    <property type="entry name" value="Concanavalin A-like lectins/glucanases"/>
    <property type="match status" value="3"/>
</dbReference>
<dbReference type="Proteomes" id="UP001268651">
    <property type="component" value="Unassembled WGS sequence"/>
</dbReference>
<dbReference type="PROSITE" id="PS51257">
    <property type="entry name" value="PROKAR_LIPOPROTEIN"/>
    <property type="match status" value="1"/>
</dbReference>
<dbReference type="PANTHER" id="PTHR42535:SF2">
    <property type="entry name" value="CHROMOSOME UNDETERMINED SCAFFOLD_146, WHOLE GENOME SHOTGUN SEQUENCE"/>
    <property type="match status" value="1"/>
</dbReference>
<dbReference type="EMBL" id="JAWHTF010000002">
    <property type="protein sequence ID" value="MDU8885885.1"/>
    <property type="molecule type" value="Genomic_DNA"/>
</dbReference>
<proteinExistence type="predicted"/>
<protein>
    <submittedName>
        <fullName evidence="1">LamG domain-containing protein</fullName>
    </submittedName>
</protein>
<dbReference type="InterPro" id="IPR013783">
    <property type="entry name" value="Ig-like_fold"/>
</dbReference>
<gene>
    <name evidence="1" type="ORF">RXV94_06905</name>
</gene>
<dbReference type="PANTHER" id="PTHR42535">
    <property type="entry name" value="OOKINETE PROTEIN, PUTATIVE-RELATED"/>
    <property type="match status" value="1"/>
</dbReference>
<keyword evidence="2" id="KW-1185">Reference proteome</keyword>
<evidence type="ECO:0000313" key="1">
    <source>
        <dbReference type="EMBL" id="MDU8885885.1"/>
    </source>
</evidence>
<evidence type="ECO:0000313" key="2">
    <source>
        <dbReference type="Proteomes" id="UP001268651"/>
    </source>
</evidence>
<accession>A0ABU3U6X8</accession>
<dbReference type="InterPro" id="IPR013320">
    <property type="entry name" value="ConA-like_dom_sf"/>
</dbReference>